<dbReference type="EMBL" id="CP159534">
    <property type="protein sequence ID" value="XCJ70773.1"/>
    <property type="molecule type" value="Genomic_DNA"/>
</dbReference>
<feature type="transmembrane region" description="Helical" evidence="1">
    <location>
        <begin position="217"/>
        <end position="238"/>
    </location>
</feature>
<organism evidence="2">
    <name type="scientific">Streptomyces tabacisoli</name>
    <dbReference type="NCBI Taxonomy" id="3156398"/>
    <lineage>
        <taxon>Bacteria</taxon>
        <taxon>Bacillati</taxon>
        <taxon>Actinomycetota</taxon>
        <taxon>Actinomycetes</taxon>
        <taxon>Kitasatosporales</taxon>
        <taxon>Streptomycetaceae</taxon>
        <taxon>Streptomyces</taxon>
    </lineage>
</organism>
<dbReference type="Pfam" id="PF14023">
    <property type="entry name" value="Bestrophin-like"/>
    <property type="match status" value="1"/>
</dbReference>
<accession>A0AAU8IQS4</accession>
<dbReference type="InterPro" id="IPR025333">
    <property type="entry name" value="DUF4239"/>
</dbReference>
<keyword evidence="1" id="KW-0472">Membrane</keyword>
<keyword evidence="1" id="KW-1133">Transmembrane helix</keyword>
<feature type="transmembrane region" description="Helical" evidence="1">
    <location>
        <begin position="12"/>
        <end position="33"/>
    </location>
</feature>
<feature type="transmembrane region" description="Helical" evidence="1">
    <location>
        <begin position="45"/>
        <end position="70"/>
    </location>
</feature>
<dbReference type="RefSeq" id="WP_353942409.1">
    <property type="nucleotide sequence ID" value="NZ_CP159534.1"/>
</dbReference>
<keyword evidence="1" id="KW-0812">Transmembrane</keyword>
<dbReference type="KEGG" id="stac:ABII15_12650"/>
<evidence type="ECO:0000256" key="1">
    <source>
        <dbReference type="SAM" id="Phobius"/>
    </source>
</evidence>
<evidence type="ECO:0000313" key="2">
    <source>
        <dbReference type="EMBL" id="XCJ70773.1"/>
    </source>
</evidence>
<protein>
    <submittedName>
        <fullName evidence="2">DUF4239 domain-containing protein</fullName>
    </submittedName>
</protein>
<dbReference type="AlphaFoldDB" id="A0AAU8IQS4"/>
<gene>
    <name evidence="2" type="ORF">ABII15_12650</name>
</gene>
<name>A0AAU8IQS4_9ACTN</name>
<proteinExistence type="predicted"/>
<feature type="transmembrane region" description="Helical" evidence="1">
    <location>
        <begin position="192"/>
        <end position="210"/>
    </location>
</feature>
<sequence length="262" mass="28495">MGIWLLNHFSTFALAVLLGGGAVVLALAGCLLVRRRFPRLSAGAYNDMIGVVLGMYAAIYGIILAFVVVAEWEGLNEAGTNVAAEASQTAEVLRDASAFPPEQQRKVSDAMGAYVHSVVDRQWPLMRQGRPDPGLTNPQVVRLYTVFQEYEPKTNAQQAYYEQAVSTLGEVAEARRTRLADSEQSLPMLLDLLVYGGALVMLPLTFLYGMKSIRAQLMFVASVAALIGVSLLLCLTLDHPFAGDMAVSPQPFKEGVLAQFWP</sequence>
<reference evidence="2" key="1">
    <citation type="submission" date="2024-06" db="EMBL/GenBank/DDBJ databases">
        <title>Streptomyces sp. strain HUAS MG91 genome sequences.</title>
        <authorList>
            <person name="Mo P."/>
        </authorList>
    </citation>
    <scope>NUCLEOTIDE SEQUENCE</scope>
    <source>
        <strain evidence="2">HUAS MG91</strain>
    </source>
</reference>